<accession>A0A9W7SRR0</accession>
<feature type="chain" id="PRO_5040982922" evidence="2">
    <location>
        <begin position="18"/>
        <end position="150"/>
    </location>
</feature>
<name>A0A9W7SRR0_9PEZI</name>
<keyword evidence="2" id="KW-0732">Signal</keyword>
<organism evidence="3 4">
    <name type="scientific">Teratosphaeria destructans</name>
    <dbReference type="NCBI Taxonomy" id="418781"/>
    <lineage>
        <taxon>Eukaryota</taxon>
        <taxon>Fungi</taxon>
        <taxon>Dikarya</taxon>
        <taxon>Ascomycota</taxon>
        <taxon>Pezizomycotina</taxon>
        <taxon>Dothideomycetes</taxon>
        <taxon>Dothideomycetidae</taxon>
        <taxon>Mycosphaerellales</taxon>
        <taxon>Teratosphaeriaceae</taxon>
        <taxon>Teratosphaeria</taxon>
    </lineage>
</organism>
<dbReference type="AlphaFoldDB" id="A0A9W7SRR0"/>
<gene>
    <name evidence="3" type="ORF">Tdes44962_MAKER09703</name>
</gene>
<feature type="signal peptide" evidence="2">
    <location>
        <begin position="1"/>
        <end position="17"/>
    </location>
</feature>
<dbReference type="EMBL" id="RIBY02001875">
    <property type="protein sequence ID" value="KAH9827495.1"/>
    <property type="molecule type" value="Genomic_DNA"/>
</dbReference>
<dbReference type="OrthoDB" id="3957339at2759"/>
<feature type="compositionally biased region" description="Pro residues" evidence="1">
    <location>
        <begin position="20"/>
        <end position="44"/>
    </location>
</feature>
<reference evidence="3 4" key="2">
    <citation type="journal article" date="2021" name="Curr. Genet.">
        <title>Genetic response to nitrogen starvation in the aggressive Eucalyptus foliar pathogen Teratosphaeria destructans.</title>
        <authorList>
            <person name="Havenga M."/>
            <person name="Wingfield B.D."/>
            <person name="Wingfield M.J."/>
            <person name="Dreyer L.L."/>
            <person name="Roets F."/>
            <person name="Aylward J."/>
        </authorList>
    </citation>
    <scope>NUCLEOTIDE SEQUENCE [LARGE SCALE GENOMIC DNA]</scope>
    <source>
        <strain evidence="3">CMW44962</strain>
    </source>
</reference>
<sequence>MLRSLLQIAILSATVSAKPAKPPKSQPPPPPANPPPPRPPPLPPRVTVHVGTCAALGAGISSHTFDPHPPTRTYSGCYSVPAGTGTVMRFENLPPGKLGCVAAAYNNDYCGGYPTAFMVGAQDGPASRCQDGYGIYSWQLYCDAVVVVDS</sequence>
<evidence type="ECO:0000313" key="4">
    <source>
        <dbReference type="Proteomes" id="UP001138500"/>
    </source>
</evidence>
<evidence type="ECO:0000256" key="1">
    <source>
        <dbReference type="SAM" id="MobiDB-lite"/>
    </source>
</evidence>
<evidence type="ECO:0000313" key="3">
    <source>
        <dbReference type="EMBL" id="KAH9827495.1"/>
    </source>
</evidence>
<keyword evidence="4" id="KW-1185">Reference proteome</keyword>
<dbReference type="Proteomes" id="UP001138500">
    <property type="component" value="Unassembled WGS sequence"/>
</dbReference>
<feature type="region of interest" description="Disordered" evidence="1">
    <location>
        <begin position="16"/>
        <end position="46"/>
    </location>
</feature>
<proteinExistence type="predicted"/>
<comment type="caution">
    <text evidence="3">The sequence shown here is derived from an EMBL/GenBank/DDBJ whole genome shotgun (WGS) entry which is preliminary data.</text>
</comment>
<reference evidence="3 4" key="1">
    <citation type="journal article" date="2018" name="IMA Fungus">
        <title>IMA Genome-F 10: Nine draft genome sequences of Claviceps purpurea s.lat., including C. arundinis, C. humidiphila, and C. cf. spartinae, pseudomolecules for the pitch canker pathogen Fusarium circinatum, draft genome of Davidsoniella eucalypti, Grosmannia galeiformis, Quambalaria eucalypti, and Teratosphaeria destructans.</title>
        <authorList>
            <person name="Wingfield B.D."/>
            <person name="Liu M."/>
            <person name="Nguyen H.D."/>
            <person name="Lane F.A."/>
            <person name="Morgan S.W."/>
            <person name="De Vos L."/>
            <person name="Wilken P.M."/>
            <person name="Duong T.A."/>
            <person name="Aylward J."/>
            <person name="Coetzee M.P."/>
            <person name="Dadej K."/>
            <person name="De Beer Z.W."/>
            <person name="Findlay W."/>
            <person name="Havenga M."/>
            <person name="Kolarik M."/>
            <person name="Menzies J.G."/>
            <person name="Naidoo K."/>
            <person name="Pochopski O."/>
            <person name="Shoukouhi P."/>
            <person name="Santana Q.C."/>
            <person name="Seifert K.A."/>
            <person name="Soal N."/>
            <person name="Steenkamp E.T."/>
            <person name="Tatham C.T."/>
            <person name="van der Nest M.A."/>
            <person name="Wingfield M.J."/>
        </authorList>
    </citation>
    <scope>NUCLEOTIDE SEQUENCE [LARGE SCALE GENOMIC DNA]</scope>
    <source>
        <strain evidence="3">CMW44962</strain>
    </source>
</reference>
<evidence type="ECO:0000256" key="2">
    <source>
        <dbReference type="SAM" id="SignalP"/>
    </source>
</evidence>
<protein>
    <submittedName>
        <fullName evidence="3">Uncharacterized protein</fullName>
    </submittedName>
</protein>